<evidence type="ECO:0000256" key="4">
    <source>
        <dbReference type="ARBA" id="ARBA00003838"/>
    </source>
</evidence>
<evidence type="ECO:0000256" key="5">
    <source>
        <dbReference type="ARBA" id="ARBA00006253"/>
    </source>
</evidence>
<dbReference type="Gene3D" id="3.90.420.10">
    <property type="entry name" value="Oxidoreductase, molybdopterin-binding domain"/>
    <property type="match status" value="1"/>
</dbReference>
<dbReference type="Proteomes" id="UP001497453">
    <property type="component" value="Chromosome 2"/>
</dbReference>
<dbReference type="PRINTS" id="PR00363">
    <property type="entry name" value="CYTOCHROMEB5"/>
</dbReference>
<sequence length="908" mass="101524">MRPEYLSDSNSEEEESDTLSTSATSLISLPSPDPSDVSLPQPFAPPSVEDPLRQCPSLPSTLPKLPANETPVVVANADVRTPDHWVKRNPQLIRLTGQHPFNAEASLDALFSAGFLTPAHLHFVRNHGAVPKVDETKLRNWRIRVHGLVKEEYSFSLDDLRTRFQTVTLPVTLVCAGNRRKEQNVIRKSLGFSWGAAGVSTALWTGVYLADVLEYVKPIRPAAKHVIFEGTDNLPNGPYGTSQRLNQATDRRKGMLIAWAMNGLPLEPDHGFPVRVIIPGQIGGRMVKWLNRIEVSEQESQHHLHFWDNKVLPMQLTPERARSEQQWWYDPRYIITELNINSAIVKPAHDETITVNPGESDKDLSSYTVKGYAYSGGGRRVTRVEVSLDDGDTWVLANIDYPEDLYRQAVYESPIYGTLDLTQNDYSFCWCFWTLDVTLVDLMSSNSIAVRAMDESMNIQPRDMYLNATSMMNNWWFRVAIHKTSVASGFLLRFEHPTLVDGRSGGWMERMKSSGVDPLKPRFGPVETKNNDVSPRQTQALAKNPAVSPGVDRRISVAELREHDKSEPWFVVNGEVYDGTTYLKDHPGGADSILLMAGEDATDDFVAIHSMDATAKLADFHIGTLSEPFTPAVNDNSDGSSLTNSSFLDPKRWKTVTLSSVRKINHDSLVFSFSLGNTNQAIGLPIGQHVFVRIKRKDTDEIVQRAYTPVSRPSDTGRIEFLIKLYLPSPQFPAGGRMSVGLEQLKPGDTVEIKGPLGSFIWQGRGKALIHNIEREVKNVGLVCGGTGITPVLQVLRSILEDTEDRTQVWLLYANKTEADILCRDELDHLFKIHGQNRFKLHYTVGTAPKSWTYSIGRVTEELLKAHLPPPCDDSLILACGPEPMINHCVKPGLQKYGWNVESSLFVF</sequence>
<dbReference type="InterPro" id="IPR018506">
    <property type="entry name" value="Cyt_B5_heme-BS"/>
</dbReference>
<keyword evidence="15" id="KW-1015">Disulfide bond</keyword>
<dbReference type="PANTHER" id="PTHR19372">
    <property type="entry name" value="SULFITE REDUCTASE"/>
    <property type="match status" value="1"/>
</dbReference>
<dbReference type="InterPro" id="IPR036400">
    <property type="entry name" value="Cyt_B5-like_heme/steroid_sf"/>
</dbReference>
<dbReference type="PROSITE" id="PS51384">
    <property type="entry name" value="FAD_FR"/>
    <property type="match status" value="1"/>
</dbReference>
<proteinExistence type="inferred from homology"/>
<evidence type="ECO:0000256" key="2">
    <source>
        <dbReference type="ARBA" id="ARBA00001971"/>
    </source>
</evidence>
<evidence type="ECO:0000256" key="18">
    <source>
        <dbReference type="SAM" id="MobiDB-lite"/>
    </source>
</evidence>
<protein>
    <recommendedName>
        <fullName evidence="17">Nitrate reductase</fullName>
    </recommendedName>
</protein>
<dbReference type="InterPro" id="IPR017938">
    <property type="entry name" value="Riboflavin_synthase-like_b-brl"/>
</dbReference>
<feature type="domain" description="Cytochrome b5 heme-binding" evidence="19">
    <location>
        <begin position="552"/>
        <end position="626"/>
    </location>
</feature>
<comment type="function">
    <text evidence="4 17">Nitrate reductase is a key enzyme involved in the first step of nitrate assimilation in plants, fungi and bacteria.</text>
</comment>
<dbReference type="Gene3D" id="3.10.120.10">
    <property type="entry name" value="Cytochrome b5-like heme/steroid binding domain"/>
    <property type="match status" value="1"/>
</dbReference>
<evidence type="ECO:0000256" key="10">
    <source>
        <dbReference type="ARBA" id="ARBA00022723"/>
    </source>
</evidence>
<dbReference type="InterPro" id="IPR001709">
    <property type="entry name" value="Flavoprot_Pyr_Nucl_cyt_Rdtase"/>
</dbReference>
<dbReference type="InterPro" id="IPR039261">
    <property type="entry name" value="FNR_nucleotide-bd"/>
</dbReference>
<dbReference type="PRINTS" id="PR00407">
    <property type="entry name" value="EUMOPTERIN"/>
</dbReference>
<keyword evidence="9" id="KW-0285">Flavoprotein</keyword>
<dbReference type="SUPFAM" id="SSF52343">
    <property type="entry name" value="Ferredoxin reductase-like, C-terminal NADP-linked domain"/>
    <property type="match status" value="1"/>
</dbReference>
<dbReference type="PRINTS" id="PR00371">
    <property type="entry name" value="FPNCR"/>
</dbReference>
<evidence type="ECO:0000313" key="22">
    <source>
        <dbReference type="Proteomes" id="UP001497453"/>
    </source>
</evidence>
<dbReference type="Pfam" id="PF00173">
    <property type="entry name" value="Cyt-b5"/>
    <property type="match status" value="1"/>
</dbReference>
<dbReference type="Gene3D" id="3.40.50.80">
    <property type="entry name" value="Nucleotide-binding domain of ferredoxin-NADP reductase (FNR) module"/>
    <property type="match status" value="1"/>
</dbReference>
<dbReference type="InterPro" id="IPR001199">
    <property type="entry name" value="Cyt_B5-like_heme/steroid-bd"/>
</dbReference>
<evidence type="ECO:0000256" key="1">
    <source>
        <dbReference type="ARBA" id="ARBA00001924"/>
    </source>
</evidence>
<dbReference type="PROSITE" id="PS00191">
    <property type="entry name" value="CYTOCHROME_B5_1"/>
    <property type="match status" value="1"/>
</dbReference>
<dbReference type="SUPFAM" id="SSF81296">
    <property type="entry name" value="E set domains"/>
    <property type="match status" value="1"/>
</dbReference>
<accession>A0ABP1D534</accession>
<gene>
    <name evidence="21" type="ORF">GFSPODELE1_LOCUS4343</name>
</gene>
<evidence type="ECO:0000256" key="14">
    <source>
        <dbReference type="ARBA" id="ARBA00023063"/>
    </source>
</evidence>
<evidence type="ECO:0000256" key="7">
    <source>
        <dbReference type="ARBA" id="ARBA00022505"/>
    </source>
</evidence>
<keyword evidence="8" id="KW-0349">Heme</keyword>
<dbReference type="InterPro" id="IPR008333">
    <property type="entry name" value="Cbr1-like_FAD-bd_dom"/>
</dbReference>
<dbReference type="SUPFAM" id="SSF63380">
    <property type="entry name" value="Riboflavin synthase domain-like"/>
    <property type="match status" value="1"/>
</dbReference>
<evidence type="ECO:0000256" key="15">
    <source>
        <dbReference type="ARBA" id="ARBA00023157"/>
    </source>
</evidence>
<evidence type="ECO:0000313" key="21">
    <source>
        <dbReference type="EMBL" id="CAL1702985.1"/>
    </source>
</evidence>
<comment type="cofactor">
    <cofactor evidence="1">
        <name>Mo-molybdopterin</name>
        <dbReference type="ChEBI" id="CHEBI:71302"/>
    </cofactor>
</comment>
<dbReference type="PIRSF" id="PIRSF000233">
    <property type="entry name" value="Nitr_rd_NADH"/>
    <property type="match status" value="1"/>
</dbReference>
<dbReference type="InterPro" id="IPR008335">
    <property type="entry name" value="Mopterin_OxRdtase_euk"/>
</dbReference>
<keyword evidence="7" id="KW-0500">Molybdenum</keyword>
<dbReference type="Gene3D" id="2.60.40.650">
    <property type="match status" value="1"/>
</dbReference>
<reference evidence="22" key="1">
    <citation type="submission" date="2024-04" db="EMBL/GenBank/DDBJ databases">
        <authorList>
            <person name="Shaw F."/>
            <person name="Minotto A."/>
        </authorList>
    </citation>
    <scope>NUCLEOTIDE SEQUENCE [LARGE SCALE GENOMIC DNA]</scope>
</reference>
<dbReference type="SUPFAM" id="SSF55856">
    <property type="entry name" value="Cytochrome b5-like heme/steroid binding domain"/>
    <property type="match status" value="1"/>
</dbReference>
<evidence type="ECO:0000256" key="8">
    <source>
        <dbReference type="ARBA" id="ARBA00022617"/>
    </source>
</evidence>
<keyword evidence="14 17" id="KW-0534">Nitrate assimilation</keyword>
<evidence type="ECO:0000256" key="3">
    <source>
        <dbReference type="ARBA" id="ARBA00001974"/>
    </source>
</evidence>
<evidence type="ECO:0000256" key="9">
    <source>
        <dbReference type="ARBA" id="ARBA00022630"/>
    </source>
</evidence>
<feature type="region of interest" description="Disordered" evidence="18">
    <location>
        <begin position="1"/>
        <end position="66"/>
    </location>
</feature>
<dbReference type="PANTHER" id="PTHR19372:SF7">
    <property type="entry name" value="SULFITE OXIDASE, MITOCHONDRIAL"/>
    <property type="match status" value="1"/>
</dbReference>
<evidence type="ECO:0000256" key="17">
    <source>
        <dbReference type="PIRNR" id="PIRNR000233"/>
    </source>
</evidence>
<comment type="catalytic activity">
    <reaction evidence="16">
        <text>nitrite + NADP(+) + H2O = nitrate + NADPH + H(+)</text>
        <dbReference type="Rhea" id="RHEA:19061"/>
        <dbReference type="ChEBI" id="CHEBI:15377"/>
        <dbReference type="ChEBI" id="CHEBI:15378"/>
        <dbReference type="ChEBI" id="CHEBI:16301"/>
        <dbReference type="ChEBI" id="CHEBI:17632"/>
        <dbReference type="ChEBI" id="CHEBI:57783"/>
        <dbReference type="ChEBI" id="CHEBI:58349"/>
        <dbReference type="EC" id="1.7.1.3"/>
    </reaction>
</comment>
<dbReference type="Pfam" id="PF03404">
    <property type="entry name" value="Mo-co_dimer"/>
    <property type="match status" value="1"/>
</dbReference>
<keyword evidence="22" id="KW-1185">Reference proteome</keyword>
<dbReference type="EMBL" id="OZ037945">
    <property type="protein sequence ID" value="CAL1702985.1"/>
    <property type="molecule type" value="Genomic_DNA"/>
</dbReference>
<comment type="cofactor">
    <cofactor evidence="2">
        <name>heme</name>
        <dbReference type="ChEBI" id="CHEBI:30413"/>
    </cofactor>
</comment>
<comment type="subunit">
    <text evidence="6">Homodimer.</text>
</comment>
<keyword evidence="12" id="KW-0560">Oxidoreductase</keyword>
<dbReference type="SMART" id="SM01117">
    <property type="entry name" value="Cyt-b5"/>
    <property type="match status" value="1"/>
</dbReference>
<evidence type="ECO:0000256" key="6">
    <source>
        <dbReference type="ARBA" id="ARBA00011738"/>
    </source>
</evidence>
<name>A0ABP1D534_9APHY</name>
<dbReference type="SUPFAM" id="SSF56524">
    <property type="entry name" value="Oxidoreductase molybdopterin-binding domain"/>
    <property type="match status" value="1"/>
</dbReference>
<evidence type="ECO:0000259" key="20">
    <source>
        <dbReference type="PROSITE" id="PS51384"/>
    </source>
</evidence>
<feature type="domain" description="FAD-binding FR-type" evidence="20">
    <location>
        <begin position="651"/>
        <end position="763"/>
    </location>
</feature>
<evidence type="ECO:0000256" key="12">
    <source>
        <dbReference type="ARBA" id="ARBA00023002"/>
    </source>
</evidence>
<dbReference type="InterPro" id="IPR001433">
    <property type="entry name" value="OxRdtase_FAD/NAD-bd"/>
</dbReference>
<dbReference type="CDD" id="cd06183">
    <property type="entry name" value="cyt_b5_reduct_like"/>
    <property type="match status" value="1"/>
</dbReference>
<comment type="similarity">
    <text evidence="5 17">Belongs to the nitrate reductase family.</text>
</comment>
<dbReference type="Gene3D" id="2.40.30.10">
    <property type="entry name" value="Translation factors"/>
    <property type="match status" value="1"/>
</dbReference>
<evidence type="ECO:0000256" key="16">
    <source>
        <dbReference type="ARBA" id="ARBA00049155"/>
    </source>
</evidence>
<evidence type="ECO:0000256" key="11">
    <source>
        <dbReference type="ARBA" id="ARBA00022827"/>
    </source>
</evidence>
<dbReference type="Pfam" id="PF00175">
    <property type="entry name" value="NAD_binding_1"/>
    <property type="match status" value="1"/>
</dbReference>
<evidence type="ECO:0000259" key="19">
    <source>
        <dbReference type="PROSITE" id="PS50255"/>
    </source>
</evidence>
<dbReference type="PRINTS" id="PR00406">
    <property type="entry name" value="CYTB5RDTASE"/>
</dbReference>
<dbReference type="InterPro" id="IPR014756">
    <property type="entry name" value="Ig_E-set"/>
</dbReference>
<dbReference type="InterPro" id="IPR005066">
    <property type="entry name" value="MoCF_OxRdtse_dimer"/>
</dbReference>
<feature type="compositionally biased region" description="Low complexity" evidence="18">
    <location>
        <begin position="18"/>
        <end position="41"/>
    </location>
</feature>
<dbReference type="Pfam" id="PF00174">
    <property type="entry name" value="Oxidored_molyb"/>
    <property type="match status" value="1"/>
</dbReference>
<organism evidence="21 22">
    <name type="scientific">Somion occarium</name>
    <dbReference type="NCBI Taxonomy" id="3059160"/>
    <lineage>
        <taxon>Eukaryota</taxon>
        <taxon>Fungi</taxon>
        <taxon>Dikarya</taxon>
        <taxon>Basidiomycota</taxon>
        <taxon>Agaricomycotina</taxon>
        <taxon>Agaricomycetes</taxon>
        <taxon>Polyporales</taxon>
        <taxon>Cerrenaceae</taxon>
        <taxon>Somion</taxon>
    </lineage>
</organism>
<dbReference type="InterPro" id="IPR017927">
    <property type="entry name" value="FAD-bd_FR_type"/>
</dbReference>
<dbReference type="InterPro" id="IPR000572">
    <property type="entry name" value="OxRdtase_Mopterin-bd_dom"/>
</dbReference>
<dbReference type="Pfam" id="PF00970">
    <property type="entry name" value="FAD_binding_6"/>
    <property type="match status" value="1"/>
</dbReference>
<keyword evidence="10" id="KW-0479">Metal-binding</keyword>
<dbReference type="InterPro" id="IPR036374">
    <property type="entry name" value="OxRdtase_Mopterin-bd_sf"/>
</dbReference>
<keyword evidence="13" id="KW-0408">Iron</keyword>
<keyword evidence="11" id="KW-0274">FAD</keyword>
<evidence type="ECO:0000256" key="13">
    <source>
        <dbReference type="ARBA" id="ARBA00023004"/>
    </source>
</evidence>
<dbReference type="PROSITE" id="PS50255">
    <property type="entry name" value="CYTOCHROME_B5_2"/>
    <property type="match status" value="1"/>
</dbReference>
<dbReference type="InterPro" id="IPR012137">
    <property type="entry name" value="Nitr_rd_NADH"/>
</dbReference>
<comment type="cofactor">
    <cofactor evidence="3">
        <name>FAD</name>
        <dbReference type="ChEBI" id="CHEBI:57692"/>
    </cofactor>
</comment>